<dbReference type="InterPro" id="IPR052745">
    <property type="entry name" value="G3P_Oxidase/Oxidoreductase"/>
</dbReference>
<evidence type="ECO:0000313" key="3">
    <source>
        <dbReference type="EMBL" id="SHJ82060.1"/>
    </source>
</evidence>
<dbReference type="Gene3D" id="3.50.50.60">
    <property type="entry name" value="FAD/NAD(P)-binding domain"/>
    <property type="match status" value="1"/>
</dbReference>
<feature type="domain" description="BFD-like [2Fe-2S]-binding" evidence="2">
    <location>
        <begin position="415"/>
        <end position="468"/>
    </location>
</feature>
<evidence type="ECO:0000259" key="2">
    <source>
        <dbReference type="Pfam" id="PF04324"/>
    </source>
</evidence>
<evidence type="ECO:0000313" key="4">
    <source>
        <dbReference type="Proteomes" id="UP000184301"/>
    </source>
</evidence>
<dbReference type="InterPro" id="IPR006076">
    <property type="entry name" value="FAD-dep_OxRdtase"/>
</dbReference>
<dbReference type="STRING" id="1121950.SAMN02745243_01460"/>
<dbReference type="InterPro" id="IPR036188">
    <property type="entry name" value="FAD/NAD-bd_sf"/>
</dbReference>
<dbReference type="SUPFAM" id="SSF51905">
    <property type="entry name" value="FAD/NAD(P)-binding domain"/>
    <property type="match status" value="1"/>
</dbReference>
<dbReference type="Pfam" id="PF04324">
    <property type="entry name" value="Fer2_BFD"/>
    <property type="match status" value="1"/>
</dbReference>
<dbReference type="Gene3D" id="1.10.10.1100">
    <property type="entry name" value="BFD-like [2Fe-2S]-binding domain"/>
    <property type="match status" value="1"/>
</dbReference>
<dbReference type="CDD" id="cd19946">
    <property type="entry name" value="GlpA-like_Fer2_BFD-like"/>
    <property type="match status" value="1"/>
</dbReference>
<gene>
    <name evidence="3" type="ORF">SAMN02745243_01460</name>
</gene>
<dbReference type="AlphaFoldDB" id="A0A1M6MFE7"/>
<dbReference type="PANTHER" id="PTHR42720:SF1">
    <property type="entry name" value="GLYCEROL 3-PHOSPHATE OXIDASE"/>
    <property type="match status" value="1"/>
</dbReference>
<dbReference type="Pfam" id="PF01266">
    <property type="entry name" value="DAO"/>
    <property type="match status" value="1"/>
</dbReference>
<reference evidence="3 4" key="1">
    <citation type="submission" date="2016-11" db="EMBL/GenBank/DDBJ databases">
        <authorList>
            <person name="Jaros S."/>
            <person name="Januszkiewicz K."/>
            <person name="Wedrychowicz H."/>
        </authorList>
    </citation>
    <scope>NUCLEOTIDE SEQUENCE [LARGE SCALE GENOMIC DNA]</scope>
    <source>
        <strain evidence="3 4">DSM 15480</strain>
    </source>
</reference>
<proteinExistence type="predicted"/>
<evidence type="ECO:0000259" key="1">
    <source>
        <dbReference type="Pfam" id="PF01266"/>
    </source>
</evidence>
<accession>A0A1M6MFE7</accession>
<feature type="domain" description="FAD dependent oxidoreductase" evidence="1">
    <location>
        <begin position="17"/>
        <end position="370"/>
    </location>
</feature>
<protein>
    <submittedName>
        <fullName evidence="3">Glycerol-3-phosphate dehydrogenase</fullName>
    </submittedName>
</protein>
<dbReference type="EMBL" id="FQZY01000018">
    <property type="protein sequence ID" value="SHJ82060.1"/>
    <property type="molecule type" value="Genomic_DNA"/>
</dbReference>
<keyword evidence="4" id="KW-1185">Reference proteome</keyword>
<dbReference type="InterPro" id="IPR007419">
    <property type="entry name" value="BFD-like_2Fe2S-bd_dom"/>
</dbReference>
<dbReference type="Gene3D" id="3.30.9.10">
    <property type="entry name" value="D-Amino Acid Oxidase, subunit A, domain 2"/>
    <property type="match status" value="1"/>
</dbReference>
<dbReference type="InterPro" id="IPR041854">
    <property type="entry name" value="BFD-like_2Fe2S-bd_dom_sf"/>
</dbReference>
<dbReference type="Proteomes" id="UP000184301">
    <property type="component" value="Unassembled WGS sequence"/>
</dbReference>
<sequence>MRLDSKKEVCGLKERYDVAVIGGGVVGSAIARELSRYRLDIVVLEKNLDVCYETSGRNSGVVHGGFAYDTGTLKAKLCVEGNREFDRLAQELDIPFKRCGKVLVGNTREDMETLERTMEQGAKNGAAGLSLIDEEELHRLVPAVVGKFAMLSENSGIVDPFIYTIALAENAAENGAEYLFDHEVTAIRREADEYCITAGTDEIRTRWVVNSAGLGCGKISDMLGITGYQIIGSKGDYIILDQRTGAMLPMPVYPVPSNTYMGIHVTNTTDGNVIIGPNADMVTDFTDYSVSQKNMDYLAESASDLWPCIRKADYIRNYSGILPKWVDENGVIQDFRIEMREEIAPRAINLVGIESPGLTAAVPIGRMVASMLAGREHPEKNQEFNPKRKGIRRFSLMTEEEQREAIEKNPDYGQLICRCEKVSKAEILQAIHNPLGVSTVVGVKYRTRSMMGRCQGGYCQMRITQMIEQELGQQPEEICYNRQGAYMFTGKVR</sequence>
<name>A0A1M6MFE7_9FIRM</name>
<organism evidence="3 4">
    <name type="scientific">Hespellia stercorisuis DSM 15480</name>
    <dbReference type="NCBI Taxonomy" id="1121950"/>
    <lineage>
        <taxon>Bacteria</taxon>
        <taxon>Bacillati</taxon>
        <taxon>Bacillota</taxon>
        <taxon>Clostridia</taxon>
        <taxon>Lachnospirales</taxon>
        <taxon>Lachnospiraceae</taxon>
        <taxon>Hespellia</taxon>
    </lineage>
</organism>
<dbReference type="PANTHER" id="PTHR42720">
    <property type="entry name" value="GLYCEROL-3-PHOSPHATE DEHYDROGENASE"/>
    <property type="match status" value="1"/>
</dbReference>
<dbReference type="SUPFAM" id="SSF54373">
    <property type="entry name" value="FAD-linked reductases, C-terminal domain"/>
    <property type="match status" value="1"/>
</dbReference>